<evidence type="ECO:0000256" key="1">
    <source>
        <dbReference type="SAM" id="Phobius"/>
    </source>
</evidence>
<dbReference type="STRING" id="1633631.GCA_001442925_00099"/>
<accession>A0A0P1LGE7</accession>
<evidence type="ECO:0000313" key="5">
    <source>
        <dbReference type="Proteomes" id="UP000182200"/>
    </source>
</evidence>
<feature type="transmembrane region" description="Helical" evidence="1">
    <location>
        <begin position="59"/>
        <end position="78"/>
    </location>
</feature>
<accession>A0A0P1LUK5</accession>
<keyword evidence="1" id="KW-1133">Transmembrane helix</keyword>
<protein>
    <submittedName>
        <fullName evidence="3">Uncharacterized protein</fullName>
    </submittedName>
</protein>
<evidence type="ECO:0000313" key="2">
    <source>
        <dbReference type="EMBL" id="CUS91670.1"/>
    </source>
</evidence>
<reference evidence="3 4" key="1">
    <citation type="submission" date="2015-11" db="EMBL/GenBank/DDBJ databases">
        <authorList>
            <person name="Zhang Y."/>
            <person name="Guo Z."/>
        </authorList>
    </citation>
    <scope>NUCLEOTIDE SEQUENCE [LARGE SCALE GENOMIC DNA]</scope>
    <source>
        <strain evidence="3">JGI-4</strain>
    </source>
</reference>
<dbReference type="Proteomes" id="UP000182200">
    <property type="component" value="Unassembled WGS sequence"/>
</dbReference>
<keyword evidence="5" id="KW-1185">Reference proteome</keyword>
<accession>A0A0P1M8R4</accession>
<dbReference type="AlphaFoldDB" id="A0A0P1LUK5"/>
<keyword evidence="1" id="KW-0812">Transmembrane</keyword>
<accession>A0A0S4MP19</accession>
<accession>A0A0P1LCI8</accession>
<evidence type="ECO:0000313" key="4">
    <source>
        <dbReference type="Proteomes" id="UP000182011"/>
    </source>
</evidence>
<accession>A0A0P1LNP7</accession>
<gene>
    <name evidence="3" type="ORF">JGI4_00099</name>
    <name evidence="2" type="ORF">JGI8_01574</name>
</gene>
<accession>A0A0P1P081</accession>
<dbReference type="EMBL" id="FAOP01000001">
    <property type="protein sequence ID" value="CUU00818.1"/>
    <property type="molecule type" value="Genomic_DNA"/>
</dbReference>
<evidence type="ECO:0000313" key="3">
    <source>
        <dbReference type="EMBL" id="CUU00818.1"/>
    </source>
</evidence>
<accession>A0A0P1NW49</accession>
<dbReference type="Proteomes" id="UP000182011">
    <property type="component" value="Unassembled WGS sequence"/>
</dbReference>
<accession>A0A0P1L9W6</accession>
<sequence length="79" mass="8975">MLCPICGFENSKFNVKCKNCAAFLQDQVYVLNLFEILSLLFVNPSKGFHKIILSKRKNFSILLASLFGIAMSLDVFLLR</sequence>
<reference evidence="2 5" key="2">
    <citation type="submission" date="2015-11" db="EMBL/GenBank/DDBJ databases">
        <authorList>
            <person name="Varghese N."/>
        </authorList>
    </citation>
    <scope>NUCLEOTIDE SEQUENCE [LARGE SCALE GENOMIC DNA]</scope>
    <source>
        <strain evidence="2 5">JGI-8</strain>
    </source>
</reference>
<organism evidence="3 4">
    <name type="scientific">Candidatus Kryptonium thompsonii</name>
    <dbReference type="NCBI Taxonomy" id="1633631"/>
    <lineage>
        <taxon>Bacteria</taxon>
        <taxon>Pseudomonadati</taxon>
        <taxon>Candidatus Kryptoniota</taxon>
        <taxon>Candidatus Kryptonium</taxon>
    </lineage>
</organism>
<proteinExistence type="predicted"/>
<accession>A0A0P1LKN9</accession>
<dbReference type="EMBL" id="CZVI01000025">
    <property type="protein sequence ID" value="CUS91670.1"/>
    <property type="molecule type" value="Genomic_DNA"/>
</dbReference>
<name>A0A0P1LUK5_9BACT</name>
<keyword evidence="1" id="KW-0472">Membrane</keyword>